<dbReference type="AlphaFoldDB" id="A0A1X6P6I2"/>
<dbReference type="InterPro" id="IPR013766">
    <property type="entry name" value="Thioredoxin_domain"/>
</dbReference>
<feature type="domain" description="Thioredoxin" evidence="3">
    <location>
        <begin position="31"/>
        <end position="187"/>
    </location>
</feature>
<feature type="chain" id="PRO_5012575339" description="Thioredoxin domain-containing protein" evidence="2">
    <location>
        <begin position="33"/>
        <end position="653"/>
    </location>
</feature>
<feature type="signal peptide" evidence="2">
    <location>
        <begin position="1"/>
        <end position="32"/>
    </location>
</feature>
<dbReference type="GO" id="GO:0005788">
    <property type="term" value="C:endoplasmic reticulum lumen"/>
    <property type="evidence" value="ECO:0007669"/>
    <property type="project" value="TreeGrafter"/>
</dbReference>
<evidence type="ECO:0000313" key="4">
    <source>
        <dbReference type="EMBL" id="OSX76340.1"/>
    </source>
</evidence>
<accession>A0A1X6P6I2</accession>
<evidence type="ECO:0000256" key="2">
    <source>
        <dbReference type="SAM" id="SignalP"/>
    </source>
</evidence>
<dbReference type="Pfam" id="PF00085">
    <property type="entry name" value="Thioredoxin"/>
    <property type="match status" value="1"/>
</dbReference>
<dbReference type="EMBL" id="KV918870">
    <property type="protein sequence ID" value="OSX76340.1"/>
    <property type="molecule type" value="Genomic_DNA"/>
</dbReference>
<evidence type="ECO:0000259" key="3">
    <source>
        <dbReference type="PROSITE" id="PS51352"/>
    </source>
</evidence>
<reference evidence="4 5" key="1">
    <citation type="submission" date="2017-03" db="EMBL/GenBank/DDBJ databases">
        <title>WGS assembly of Porphyra umbilicalis.</title>
        <authorList>
            <person name="Brawley S.H."/>
            <person name="Blouin N.A."/>
            <person name="Ficko-Blean E."/>
            <person name="Wheeler G.L."/>
            <person name="Lohr M."/>
            <person name="Goodson H.V."/>
            <person name="Jenkins J.W."/>
            <person name="Blaby-Haas C.E."/>
            <person name="Helliwell K.E."/>
            <person name="Chan C."/>
            <person name="Marriage T."/>
            <person name="Bhattacharya D."/>
            <person name="Klein A.S."/>
            <person name="Badis Y."/>
            <person name="Brodie J."/>
            <person name="Cao Y."/>
            <person name="Collen J."/>
            <person name="Dittami S.M."/>
            <person name="Gachon C.M."/>
            <person name="Green B.R."/>
            <person name="Karpowicz S."/>
            <person name="Kim J.W."/>
            <person name="Kudahl U."/>
            <person name="Lin S."/>
            <person name="Michel G."/>
            <person name="Mittag M."/>
            <person name="Olson B.J."/>
            <person name="Pangilinan J."/>
            <person name="Peng Y."/>
            <person name="Qiu H."/>
            <person name="Shu S."/>
            <person name="Singer J.T."/>
            <person name="Smith A.G."/>
            <person name="Sprecher B.N."/>
            <person name="Wagner V."/>
            <person name="Wang W."/>
            <person name="Wang Z.-Y."/>
            <person name="Yan J."/>
            <person name="Yarish C."/>
            <person name="Zoeuner-Riek S."/>
            <person name="Zhuang Y."/>
            <person name="Zou Y."/>
            <person name="Lindquist E.A."/>
            <person name="Grimwood J."/>
            <person name="Barry K."/>
            <person name="Rokhsar D.S."/>
            <person name="Schmutz J."/>
            <person name="Stiller J.W."/>
            <person name="Grossman A.R."/>
            <person name="Prochnik S.E."/>
        </authorList>
    </citation>
    <scope>NUCLEOTIDE SEQUENCE [LARGE SCALE GENOMIC DNA]</scope>
    <source>
        <strain evidence="4">4086291</strain>
    </source>
</reference>
<gene>
    <name evidence="4" type="ORF">BU14_0196s0007</name>
</gene>
<evidence type="ECO:0000313" key="5">
    <source>
        <dbReference type="Proteomes" id="UP000218209"/>
    </source>
</evidence>
<keyword evidence="5" id="KW-1185">Reference proteome</keyword>
<dbReference type="Gene3D" id="3.40.30.10">
    <property type="entry name" value="Glutaredoxin"/>
    <property type="match status" value="1"/>
</dbReference>
<dbReference type="SUPFAM" id="SSF52833">
    <property type="entry name" value="Thioredoxin-like"/>
    <property type="match status" value="1"/>
</dbReference>
<dbReference type="InterPro" id="IPR036249">
    <property type="entry name" value="Thioredoxin-like_sf"/>
</dbReference>
<dbReference type="PANTHER" id="PTHR45815:SF3">
    <property type="entry name" value="PROTEIN DISULFIDE-ISOMERASE A6"/>
    <property type="match status" value="1"/>
</dbReference>
<feature type="region of interest" description="Disordered" evidence="1">
    <location>
        <begin position="601"/>
        <end position="627"/>
    </location>
</feature>
<keyword evidence="2" id="KW-0732">Signal</keyword>
<protein>
    <recommendedName>
        <fullName evidence="3">Thioredoxin domain-containing protein</fullName>
    </recommendedName>
</protein>
<name>A0A1X6P6I2_PORUM</name>
<organism evidence="4 5">
    <name type="scientific">Porphyra umbilicalis</name>
    <name type="common">Purple laver</name>
    <name type="synonym">Red alga</name>
    <dbReference type="NCBI Taxonomy" id="2786"/>
    <lineage>
        <taxon>Eukaryota</taxon>
        <taxon>Rhodophyta</taxon>
        <taxon>Bangiophyceae</taxon>
        <taxon>Bangiales</taxon>
        <taxon>Bangiaceae</taxon>
        <taxon>Porphyra</taxon>
    </lineage>
</organism>
<sequence length="653" mass="65641">MLPPPSFPWRRPWRSRALAAACVAATVAAAAACGAPAPAVAATVRGVAGGAPPPEPTSVDGGGGGTTAPLSLPSGVVSTLTAANFTAAVAPPPPALVVVAFKVPWCGHCQALTAPFADAAGRLATAAPAVRLAHVDASATANAALNTAHVSVGYPTIKAFAAGALVDEFRGVRDARHLVEWVAKVVRMAERSPVIALGADDVGGGGGTKGKSRGAAADTLDTLLAEGPPLMVLLDRTVASPALAAAFEAAVPVLRGALDLPLARFASTARLDAERAAVAPAQGGDVGGVALPPVPPPSAEDVAVVWRRSPTYGSTTMHLVGRLRRRDATAMAAGSLDAAPADGAAVPPPPDDAVAALTAWAYRASVHPADVFLLDAPNAAALTGAPAPVVLAFGPSAQPTQALATVLGALPPALHPPAAAGAAAVPGVVRGTRSVGRVTYAHRGAFPDLVAQALAGADAAPSGGPPDAGGTVDWVVYRRGGRRLERCVFGRAAYAAAVSAAGSDEAAAPAALARMLAAWASACAAGVLDGDPLSGVVHGADVAPSGNAYVSLAGGGPRRARRGTWARRRARPSAPCGVWRAWGAGALGSTTLTASSLRGWCPPRAATTAPPPTRLWRTRRPRSRPPPTPCRSCGWRWVATSRRRGCPRRWRRC</sequence>
<dbReference type="PANTHER" id="PTHR45815">
    <property type="entry name" value="PROTEIN DISULFIDE-ISOMERASE A6"/>
    <property type="match status" value="1"/>
</dbReference>
<dbReference type="GO" id="GO:0034976">
    <property type="term" value="P:response to endoplasmic reticulum stress"/>
    <property type="evidence" value="ECO:0007669"/>
    <property type="project" value="TreeGrafter"/>
</dbReference>
<dbReference type="PROSITE" id="PS51352">
    <property type="entry name" value="THIOREDOXIN_2"/>
    <property type="match status" value="1"/>
</dbReference>
<dbReference type="GO" id="GO:0015035">
    <property type="term" value="F:protein-disulfide reductase activity"/>
    <property type="evidence" value="ECO:0007669"/>
    <property type="project" value="TreeGrafter"/>
</dbReference>
<proteinExistence type="predicted"/>
<dbReference type="Proteomes" id="UP000218209">
    <property type="component" value="Unassembled WGS sequence"/>
</dbReference>
<evidence type="ECO:0000256" key="1">
    <source>
        <dbReference type="SAM" id="MobiDB-lite"/>
    </source>
</evidence>